<comment type="caution">
    <text evidence="3">The sequence shown here is derived from an EMBL/GenBank/DDBJ whole genome shotgun (WGS) entry which is preliminary data.</text>
</comment>
<evidence type="ECO:0008006" key="4">
    <source>
        <dbReference type="Google" id="ProtNLM"/>
    </source>
</evidence>
<evidence type="ECO:0000256" key="2">
    <source>
        <dbReference type="ARBA" id="ARBA00022801"/>
    </source>
</evidence>
<organism evidence="3">
    <name type="scientific">marine sediment metagenome</name>
    <dbReference type="NCBI Taxonomy" id="412755"/>
    <lineage>
        <taxon>unclassified sequences</taxon>
        <taxon>metagenomes</taxon>
        <taxon>ecological metagenomes</taxon>
    </lineage>
</organism>
<dbReference type="EMBL" id="BARS01015745">
    <property type="protein sequence ID" value="GAF93879.1"/>
    <property type="molecule type" value="Genomic_DNA"/>
</dbReference>
<proteinExistence type="predicted"/>
<dbReference type="AlphaFoldDB" id="X0TKW1"/>
<keyword evidence="1" id="KW-0479">Metal-binding</keyword>
<evidence type="ECO:0000256" key="1">
    <source>
        <dbReference type="ARBA" id="ARBA00022723"/>
    </source>
</evidence>
<dbReference type="InterPro" id="IPR008007">
    <property type="entry name" value="Peptidase_M42"/>
</dbReference>
<name>X0TKW1_9ZZZZ</name>
<gene>
    <name evidence="3" type="ORF">S01H1_26004</name>
</gene>
<feature type="non-terminal residue" evidence="3">
    <location>
        <position position="147"/>
    </location>
</feature>
<accession>X0TKW1</accession>
<evidence type="ECO:0000313" key="3">
    <source>
        <dbReference type="EMBL" id="GAF93879.1"/>
    </source>
</evidence>
<protein>
    <recommendedName>
        <fullName evidence="4">Peptidase M28 domain-containing protein</fullName>
    </recommendedName>
</protein>
<dbReference type="Pfam" id="PF05343">
    <property type="entry name" value="Peptidase_M42"/>
    <property type="match status" value="1"/>
</dbReference>
<dbReference type="GO" id="GO:0016787">
    <property type="term" value="F:hydrolase activity"/>
    <property type="evidence" value="ECO:0007669"/>
    <property type="project" value="UniProtKB-KW"/>
</dbReference>
<reference evidence="3" key="1">
    <citation type="journal article" date="2014" name="Front. Microbiol.">
        <title>High frequency of phylogenetically diverse reductive dehalogenase-homologous genes in deep subseafloor sedimentary metagenomes.</title>
        <authorList>
            <person name="Kawai M."/>
            <person name="Futagami T."/>
            <person name="Toyoda A."/>
            <person name="Takaki Y."/>
            <person name="Nishi S."/>
            <person name="Hori S."/>
            <person name="Arai W."/>
            <person name="Tsubouchi T."/>
            <person name="Morono Y."/>
            <person name="Uchiyama I."/>
            <person name="Ito T."/>
            <person name="Fujiyama A."/>
            <person name="Inagaki F."/>
            <person name="Takami H."/>
        </authorList>
    </citation>
    <scope>NUCLEOTIDE SEQUENCE</scope>
    <source>
        <strain evidence="3">Expedition CK06-06</strain>
    </source>
</reference>
<sequence>MAKKKKKKKEKYSSEIINLELMEEICTIKTKNLGAFVLANFENSETDGLGNIFIDNGGDILGVAHSDNYGTDYGGNNTHFNIIENRIYNASLDDRAGVYILLDLLPKLNIKCDVLITIDEEIGASSAQLFETEKEYNWMFEFDRTGK</sequence>
<keyword evidence="2" id="KW-0378">Hydrolase</keyword>
<dbReference type="Gene3D" id="3.40.630.10">
    <property type="entry name" value="Zn peptidases"/>
    <property type="match status" value="1"/>
</dbReference>
<dbReference type="SUPFAM" id="SSF53187">
    <property type="entry name" value="Zn-dependent exopeptidases"/>
    <property type="match status" value="1"/>
</dbReference>
<dbReference type="GO" id="GO:0046872">
    <property type="term" value="F:metal ion binding"/>
    <property type="evidence" value="ECO:0007669"/>
    <property type="project" value="UniProtKB-KW"/>
</dbReference>